<accession>A0AAI8VY01</accession>
<dbReference type="AlphaFoldDB" id="A0AAI8VY01"/>
<gene>
    <name evidence="2" type="ORF">KHLLAP_LOCUS13624</name>
</gene>
<evidence type="ECO:0000256" key="1">
    <source>
        <dbReference type="SAM" id="MobiDB-lite"/>
    </source>
</evidence>
<sequence length="236" mass="24896">MPVQPLAFSLPLCTGCLTNTQATFLIYPSLQGNVVERADPATLPQRLEGANVVYVAIPCGPNAPPGPYAHAHPQPTTPWLPNSHIPHQSHPLQRQNETYSNAHAAHECLCGPGCECLGCIDHPFNSATEAYVQSAYHLSNSEWNGGAGLTGESNGAGLQSAGHATPQEETSDDISLQLALAGLTNNSPPGQVVDPNSFFFVEYPIDLAYTDNNAGPSGRAAAADLANGRRNDCDML</sequence>
<dbReference type="EMBL" id="CAUWAG010000020">
    <property type="protein sequence ID" value="CAJ2513156.1"/>
    <property type="molecule type" value="Genomic_DNA"/>
</dbReference>
<dbReference type="Proteomes" id="UP001295740">
    <property type="component" value="Unassembled WGS sequence"/>
</dbReference>
<reference evidence="2" key="1">
    <citation type="submission" date="2023-10" db="EMBL/GenBank/DDBJ databases">
        <authorList>
            <person name="Hackl T."/>
        </authorList>
    </citation>
    <scope>NUCLEOTIDE SEQUENCE</scope>
</reference>
<organism evidence="2 3">
    <name type="scientific">Anthostomella pinea</name>
    <dbReference type="NCBI Taxonomy" id="933095"/>
    <lineage>
        <taxon>Eukaryota</taxon>
        <taxon>Fungi</taxon>
        <taxon>Dikarya</taxon>
        <taxon>Ascomycota</taxon>
        <taxon>Pezizomycotina</taxon>
        <taxon>Sordariomycetes</taxon>
        <taxon>Xylariomycetidae</taxon>
        <taxon>Xylariales</taxon>
        <taxon>Xylariaceae</taxon>
        <taxon>Anthostomella</taxon>
    </lineage>
</organism>
<feature type="region of interest" description="Disordered" evidence="1">
    <location>
        <begin position="147"/>
        <end position="172"/>
    </location>
</feature>
<proteinExistence type="predicted"/>
<comment type="caution">
    <text evidence="2">The sequence shown here is derived from an EMBL/GenBank/DDBJ whole genome shotgun (WGS) entry which is preliminary data.</text>
</comment>
<evidence type="ECO:0000313" key="2">
    <source>
        <dbReference type="EMBL" id="CAJ2513156.1"/>
    </source>
</evidence>
<protein>
    <submittedName>
        <fullName evidence="2">Uu.00g012750.m01.CDS01</fullName>
    </submittedName>
</protein>
<evidence type="ECO:0000313" key="3">
    <source>
        <dbReference type="Proteomes" id="UP001295740"/>
    </source>
</evidence>
<name>A0AAI8VY01_9PEZI</name>
<keyword evidence="3" id="KW-1185">Reference proteome</keyword>